<dbReference type="GO" id="GO:0006529">
    <property type="term" value="P:asparagine biosynthetic process"/>
    <property type="evidence" value="ECO:0007669"/>
    <property type="project" value="UniProtKB-KW"/>
</dbReference>
<dbReference type="PANTHER" id="PTHR45937:SF1">
    <property type="entry name" value="ASPARAGINE SYNTHETASE DOMAIN-CONTAINING PROTEIN 1"/>
    <property type="match status" value="1"/>
</dbReference>
<dbReference type="Pfam" id="PF03399">
    <property type="entry name" value="SAC3_GANP"/>
    <property type="match status" value="1"/>
</dbReference>
<evidence type="ECO:0000313" key="5">
    <source>
        <dbReference type="EMBL" id="RWS15704.1"/>
    </source>
</evidence>
<dbReference type="InterPro" id="IPR051857">
    <property type="entry name" value="Asn_synthetase_domain"/>
</dbReference>
<gene>
    <name evidence="5" type="ORF">B4U79_03015</name>
</gene>
<dbReference type="Proteomes" id="UP000285301">
    <property type="component" value="Unassembled WGS sequence"/>
</dbReference>
<dbReference type="EMBL" id="NCKU01000385">
    <property type="protein sequence ID" value="RWS15704.1"/>
    <property type="molecule type" value="Genomic_DNA"/>
</dbReference>
<organism evidence="5 6">
    <name type="scientific">Dinothrombium tinctorium</name>
    <dbReference type="NCBI Taxonomy" id="1965070"/>
    <lineage>
        <taxon>Eukaryota</taxon>
        <taxon>Metazoa</taxon>
        <taxon>Ecdysozoa</taxon>
        <taxon>Arthropoda</taxon>
        <taxon>Chelicerata</taxon>
        <taxon>Arachnida</taxon>
        <taxon>Acari</taxon>
        <taxon>Acariformes</taxon>
        <taxon>Trombidiformes</taxon>
        <taxon>Prostigmata</taxon>
        <taxon>Anystina</taxon>
        <taxon>Parasitengona</taxon>
        <taxon>Trombidioidea</taxon>
        <taxon>Trombidiidae</taxon>
        <taxon>Dinothrombium</taxon>
    </lineage>
</organism>
<dbReference type="Pfam" id="PF13537">
    <property type="entry name" value="GATase_7"/>
    <property type="match status" value="1"/>
</dbReference>
<reference evidence="5 6" key="1">
    <citation type="journal article" date="2018" name="Gigascience">
        <title>Genomes of trombidid mites reveal novel predicted allergens and laterally-transferred genes associated with secondary metabolism.</title>
        <authorList>
            <person name="Dong X."/>
            <person name="Chaisiri K."/>
            <person name="Xia D."/>
            <person name="Armstrong S.D."/>
            <person name="Fang Y."/>
            <person name="Donnelly M.J."/>
            <person name="Kadowaki T."/>
            <person name="McGarry J.W."/>
            <person name="Darby A.C."/>
            <person name="Makepeace B.L."/>
        </authorList>
    </citation>
    <scope>NUCLEOTIDE SEQUENCE [LARGE SCALE GENOMIC DNA]</scope>
    <source>
        <strain evidence="5">UoL-WK</strain>
    </source>
</reference>
<dbReference type="PROSITE" id="PS51278">
    <property type="entry name" value="GATASE_TYPE_2"/>
    <property type="match status" value="1"/>
</dbReference>
<dbReference type="SUPFAM" id="SSF56235">
    <property type="entry name" value="N-terminal nucleophile aminohydrolases (Ntn hydrolases)"/>
    <property type="match status" value="1"/>
</dbReference>
<dbReference type="InterPro" id="IPR014729">
    <property type="entry name" value="Rossmann-like_a/b/a_fold"/>
</dbReference>
<evidence type="ECO:0000256" key="1">
    <source>
        <dbReference type="ARBA" id="ARBA00022605"/>
    </source>
</evidence>
<evidence type="ECO:0000256" key="2">
    <source>
        <dbReference type="ARBA" id="ARBA00022888"/>
    </source>
</evidence>
<keyword evidence="1" id="KW-0028">Amino-acid biosynthesis</keyword>
<dbReference type="SUPFAM" id="SSF52402">
    <property type="entry name" value="Adenine nucleotide alpha hydrolases-like"/>
    <property type="match status" value="1"/>
</dbReference>
<proteinExistence type="predicted"/>
<dbReference type="InterPro" id="IPR001962">
    <property type="entry name" value="Asn_synthase"/>
</dbReference>
<name>A0A443RKA2_9ACAR</name>
<dbReference type="AlphaFoldDB" id="A0A443RKA2"/>
<dbReference type="OrthoDB" id="10252281at2759"/>
<dbReference type="PANTHER" id="PTHR45937">
    <property type="entry name" value="ASPARAGINE SYNTHETASE DOMAIN-CONTAINING PROTEIN 1"/>
    <property type="match status" value="1"/>
</dbReference>
<keyword evidence="3" id="KW-0315">Glutamine amidotransferase</keyword>
<dbReference type="Gene3D" id="3.60.20.10">
    <property type="entry name" value="Glutamine Phosphoribosylpyrophosphate, subunit 1, domain 1"/>
    <property type="match status" value="1"/>
</dbReference>
<feature type="domain" description="Glutamine amidotransferase type-2" evidence="4">
    <location>
        <begin position="296"/>
        <end position="496"/>
    </location>
</feature>
<dbReference type="Gene3D" id="1.25.40.990">
    <property type="match status" value="1"/>
</dbReference>
<dbReference type="Pfam" id="PF00733">
    <property type="entry name" value="Asn_synthase"/>
    <property type="match status" value="1"/>
</dbReference>
<sequence>MNAKSGDCYSMCPSKEIEWRSKAGLLHKFEMLEGTENDCRPKADLNKVVKQFVRTSVGQKEVDYSTLRPAPVLMETVRYLLTEVVSINNCPWNVVYDYVFDRLRAVRQDMVIQGITGNPKIYILENCVLFHLYASYTLCEEELRLFDPFLNNQHLQECLEILLVQYDETVKPTTRRRHIFESIYILFNLDSLKVLNRFGHLPRNFKENNIIKKCYKISIWFANASYCRILQEVCRLPNILRYAINRHINTIHFRYLRIMSYAYHSVNCRIPVGIISKWLCPFESETLALRVLRTLCRDYGIKIVDKSFVQFDKNGMKKEEKLEVGSQELEKSVYFLHRRGPDFEQNVSRNFKSENGQLFLTLYSSVLHVRGNDLIKQPFEDEFGNVLLWNGEVFDGLESLRQESNDTQILAQKLSSCSTEAQILDCFSKLRGPYSFVYLQNNLRRLWFGRDIFGRRSLCFKHTSKRFLLASVIGFAEDPNEWQEVPCSGIYNIVLSEKFDFNPILYKWNRSVTGLHLVESNELCLQSPIHTLLNTNTVDLELTSESDHVIDQFLSVLDNAVRVRVELQNSTCKNCLKPCDHSILAVLFSGGLDSTVLAALADNHLPFNIPIDLINVAFDKRAADRLTAISALNELREMRPNRLWNFVSVDVSLQKLRKHRNKQIRYLIHPLKTVLDDSIGCSLWFAARGKGLLNNELYTSPAKIMLLGIGADEQLGGYTRHRRIFDNQGLKGLLGEISLDLNRISSRNLGRDDRIASDSGREARFPFLDETVVNYLNSLPVLKKCNLDKQRGHGEKLLLRLAARKLGFVNVCKHHKRAIQFGTGIAKLENRKEKADNVCDRLSVDN</sequence>
<keyword evidence="6" id="KW-1185">Reference proteome</keyword>
<evidence type="ECO:0000259" key="4">
    <source>
        <dbReference type="PROSITE" id="PS51278"/>
    </source>
</evidence>
<evidence type="ECO:0000313" key="6">
    <source>
        <dbReference type="Proteomes" id="UP000285301"/>
    </source>
</evidence>
<evidence type="ECO:0000256" key="3">
    <source>
        <dbReference type="ARBA" id="ARBA00022962"/>
    </source>
</evidence>
<dbReference type="GO" id="GO:0004066">
    <property type="term" value="F:asparagine synthase (glutamine-hydrolyzing) activity"/>
    <property type="evidence" value="ECO:0007669"/>
    <property type="project" value="InterPro"/>
</dbReference>
<protein>
    <submittedName>
        <fullName evidence="5">Asparagine synthetase domain-containing protein 1-like isoform X1</fullName>
    </submittedName>
</protein>
<accession>A0A443RKA2</accession>
<dbReference type="InterPro" id="IPR017932">
    <property type="entry name" value="GATase_2_dom"/>
</dbReference>
<dbReference type="Gene3D" id="3.40.50.620">
    <property type="entry name" value="HUPs"/>
    <property type="match status" value="1"/>
</dbReference>
<dbReference type="InterPro" id="IPR005062">
    <property type="entry name" value="SAC3/GANP/THP3_conserved"/>
</dbReference>
<keyword evidence="2" id="KW-0061">Asparagine biosynthesis</keyword>
<comment type="caution">
    <text evidence="5">The sequence shown here is derived from an EMBL/GenBank/DDBJ whole genome shotgun (WGS) entry which is preliminary data.</text>
</comment>
<dbReference type="CDD" id="cd01991">
    <property type="entry name" value="Asn_synthase_B_C"/>
    <property type="match status" value="1"/>
</dbReference>
<dbReference type="InterPro" id="IPR029055">
    <property type="entry name" value="Ntn_hydrolases_N"/>
</dbReference>
<dbReference type="STRING" id="1965070.A0A443RKA2"/>